<keyword evidence="1" id="KW-0645">Protease</keyword>
<evidence type="ECO:0000256" key="3">
    <source>
        <dbReference type="SAM" id="Phobius"/>
    </source>
</evidence>
<dbReference type="GO" id="GO:0042277">
    <property type="term" value="F:peptide binding"/>
    <property type="evidence" value="ECO:0007669"/>
    <property type="project" value="TreeGrafter"/>
</dbReference>
<dbReference type="Gene3D" id="2.60.40.1730">
    <property type="entry name" value="tricorn interacting facor f3 domain"/>
    <property type="match status" value="1"/>
</dbReference>
<dbReference type="GO" id="GO:0043171">
    <property type="term" value="P:peptide catabolic process"/>
    <property type="evidence" value="ECO:0007669"/>
    <property type="project" value="TreeGrafter"/>
</dbReference>
<reference evidence="5 6" key="1">
    <citation type="journal article" date="2023" name="Arcadia Sci">
        <title>De novo assembly of a long-read Amblyomma americanum tick genome.</title>
        <authorList>
            <person name="Chou S."/>
            <person name="Poskanzer K.E."/>
            <person name="Rollins M."/>
            <person name="Thuy-Boun P.S."/>
        </authorList>
    </citation>
    <scope>NUCLEOTIDE SEQUENCE [LARGE SCALE GENOMIC DNA]</scope>
    <source>
        <strain evidence="5">F_SG_1</strain>
        <tissue evidence="5">Salivary glands</tissue>
    </source>
</reference>
<keyword evidence="6" id="KW-1185">Reference proteome</keyword>
<dbReference type="GO" id="GO:0008270">
    <property type="term" value="F:zinc ion binding"/>
    <property type="evidence" value="ECO:0007669"/>
    <property type="project" value="TreeGrafter"/>
</dbReference>
<evidence type="ECO:0000259" key="4">
    <source>
        <dbReference type="Pfam" id="PF17900"/>
    </source>
</evidence>
<gene>
    <name evidence="5" type="ORF">V5799_004293</name>
</gene>
<sequence>MCDASSRDGAESKRLEMKPVCMAPRRGGGTVFKATDAVARAGGSVEVDSAASATMSKTFHRRSTAACGLVVLMLLLCSVGLLIAFLKGHQQQTRDAHTLHGMTPRRGTKNDNFPNRRTTQPPSTTTTRRPLQTTTLEPPKPKLDFRLPATMVPLAYDLTLEPHLSRDSFDGEVWITVNATRPVDRFVVHVFRLTVDETEVFFEDGSPLSTGAPFEDDLNEFFVVPVADKAGAGPTPAGLYRLRFKFRGSLVGGIVGFYKSSYKIDNETRRVALHSSSVANDRKLAVQRPAFCCSRTRKRPVSRNVLPSRAWRSKRSVPVEPWRFVPHRNGEQL</sequence>
<evidence type="ECO:0000256" key="2">
    <source>
        <dbReference type="SAM" id="MobiDB-lite"/>
    </source>
</evidence>
<feature type="compositionally biased region" description="Low complexity" evidence="2">
    <location>
        <begin position="116"/>
        <end position="137"/>
    </location>
</feature>
<dbReference type="GO" id="GO:0005737">
    <property type="term" value="C:cytoplasm"/>
    <property type="evidence" value="ECO:0007669"/>
    <property type="project" value="TreeGrafter"/>
</dbReference>
<dbReference type="GO" id="GO:0070006">
    <property type="term" value="F:metalloaminopeptidase activity"/>
    <property type="evidence" value="ECO:0007669"/>
    <property type="project" value="TreeGrafter"/>
</dbReference>
<dbReference type="InterPro" id="IPR045357">
    <property type="entry name" value="Aminopeptidase_N-like_N"/>
</dbReference>
<keyword evidence="3" id="KW-0472">Membrane</keyword>
<dbReference type="EMBL" id="JARKHS020034507">
    <property type="protein sequence ID" value="KAK8758075.1"/>
    <property type="molecule type" value="Genomic_DNA"/>
</dbReference>
<feature type="domain" description="Aminopeptidase N-like N-terminal" evidence="4">
    <location>
        <begin position="152"/>
        <end position="272"/>
    </location>
</feature>
<protein>
    <recommendedName>
        <fullName evidence="4">Aminopeptidase N-like N-terminal domain-containing protein</fullName>
    </recommendedName>
</protein>
<dbReference type="GO" id="GO:0006508">
    <property type="term" value="P:proteolysis"/>
    <property type="evidence" value="ECO:0007669"/>
    <property type="project" value="TreeGrafter"/>
</dbReference>
<evidence type="ECO:0000313" key="5">
    <source>
        <dbReference type="EMBL" id="KAK8758075.1"/>
    </source>
</evidence>
<evidence type="ECO:0000256" key="1">
    <source>
        <dbReference type="ARBA" id="ARBA00022438"/>
    </source>
</evidence>
<dbReference type="SUPFAM" id="SSF63737">
    <property type="entry name" value="Leukotriene A4 hydrolase N-terminal domain"/>
    <property type="match status" value="1"/>
</dbReference>
<dbReference type="GO" id="GO:0005615">
    <property type="term" value="C:extracellular space"/>
    <property type="evidence" value="ECO:0007669"/>
    <property type="project" value="TreeGrafter"/>
</dbReference>
<dbReference type="PANTHER" id="PTHR11533">
    <property type="entry name" value="PROTEASE M1 ZINC METALLOPROTEASE"/>
    <property type="match status" value="1"/>
</dbReference>
<comment type="caution">
    <text evidence="5">The sequence shown here is derived from an EMBL/GenBank/DDBJ whole genome shotgun (WGS) entry which is preliminary data.</text>
</comment>
<dbReference type="Pfam" id="PF17900">
    <property type="entry name" value="Peptidase_M1_N"/>
    <property type="match status" value="1"/>
</dbReference>
<feature type="transmembrane region" description="Helical" evidence="3">
    <location>
        <begin position="65"/>
        <end position="86"/>
    </location>
</feature>
<dbReference type="GO" id="GO:0016020">
    <property type="term" value="C:membrane"/>
    <property type="evidence" value="ECO:0007669"/>
    <property type="project" value="TreeGrafter"/>
</dbReference>
<feature type="non-terminal residue" evidence="5">
    <location>
        <position position="333"/>
    </location>
</feature>
<keyword evidence="3" id="KW-0812">Transmembrane</keyword>
<keyword evidence="1" id="KW-0378">Hydrolase</keyword>
<name>A0AAQ4D6I5_AMBAM</name>
<evidence type="ECO:0000313" key="6">
    <source>
        <dbReference type="Proteomes" id="UP001321473"/>
    </source>
</evidence>
<dbReference type="PANTHER" id="PTHR11533:SF276">
    <property type="entry name" value="GLUTAMYL AMINOPEPTIDASE"/>
    <property type="match status" value="1"/>
</dbReference>
<organism evidence="5 6">
    <name type="scientific">Amblyomma americanum</name>
    <name type="common">Lone star tick</name>
    <dbReference type="NCBI Taxonomy" id="6943"/>
    <lineage>
        <taxon>Eukaryota</taxon>
        <taxon>Metazoa</taxon>
        <taxon>Ecdysozoa</taxon>
        <taxon>Arthropoda</taxon>
        <taxon>Chelicerata</taxon>
        <taxon>Arachnida</taxon>
        <taxon>Acari</taxon>
        <taxon>Parasitiformes</taxon>
        <taxon>Ixodida</taxon>
        <taxon>Ixodoidea</taxon>
        <taxon>Ixodidae</taxon>
        <taxon>Amblyomminae</taxon>
        <taxon>Amblyomma</taxon>
    </lineage>
</organism>
<dbReference type="Proteomes" id="UP001321473">
    <property type="component" value="Unassembled WGS sequence"/>
</dbReference>
<dbReference type="AlphaFoldDB" id="A0AAQ4D6I5"/>
<keyword evidence="3" id="KW-1133">Transmembrane helix</keyword>
<accession>A0AAQ4D6I5</accession>
<keyword evidence="1" id="KW-0031">Aminopeptidase</keyword>
<dbReference type="InterPro" id="IPR042097">
    <property type="entry name" value="Aminopeptidase_N-like_N_sf"/>
</dbReference>
<proteinExistence type="predicted"/>
<dbReference type="InterPro" id="IPR050344">
    <property type="entry name" value="Peptidase_M1_aminopeptidases"/>
</dbReference>
<feature type="region of interest" description="Disordered" evidence="2">
    <location>
        <begin position="94"/>
        <end position="142"/>
    </location>
</feature>